<name>A0A7W8H841_9FIRM</name>
<dbReference type="EMBL" id="JACHFW010000001">
    <property type="protein sequence ID" value="MBB5262910.1"/>
    <property type="molecule type" value="Genomic_DNA"/>
</dbReference>
<keyword evidence="2" id="KW-1185">Reference proteome</keyword>
<organism evidence="1 2">
    <name type="scientific">Catenibacillus scindens</name>
    <dbReference type="NCBI Taxonomy" id="673271"/>
    <lineage>
        <taxon>Bacteria</taxon>
        <taxon>Bacillati</taxon>
        <taxon>Bacillota</taxon>
        <taxon>Clostridia</taxon>
        <taxon>Lachnospirales</taxon>
        <taxon>Lachnospiraceae</taxon>
        <taxon>Catenibacillus</taxon>
    </lineage>
</organism>
<dbReference type="Proteomes" id="UP000543642">
    <property type="component" value="Unassembled WGS sequence"/>
</dbReference>
<proteinExistence type="predicted"/>
<reference evidence="1 2" key="1">
    <citation type="submission" date="2020-08" db="EMBL/GenBank/DDBJ databases">
        <title>Genomic Encyclopedia of Type Strains, Phase IV (KMG-IV): sequencing the most valuable type-strain genomes for metagenomic binning, comparative biology and taxonomic classification.</title>
        <authorList>
            <person name="Goeker M."/>
        </authorList>
    </citation>
    <scope>NUCLEOTIDE SEQUENCE [LARGE SCALE GENOMIC DNA]</scope>
    <source>
        <strain evidence="1 2">DSM 106146</strain>
    </source>
</reference>
<protein>
    <submittedName>
        <fullName evidence="1">Uncharacterized protein</fullName>
    </submittedName>
</protein>
<sequence>MKKTVSNPVMYEAFAGMCKIAKEEGGVMHKVMAIDMGIEFSVFSKLLTGKRPISEHYAAKIYKYFSDAKWASYGPSLVKYICDRFKIPATSLLYRKMAAKEYKDLVSYLFFELKLQDIGSTVDLLNLFLSYLKKYLKTILEEHSVECDGYRIINDDSFQKLEKDVNLPQNCVITVGQPSESGWVKRICILICPYQWDHERMIFDNPLFIETFKNCMVIRLREERAQSLCTMDKVENFTGASAEFETIYTGRLCSNAKELAEIIFKKICRDLLS</sequence>
<dbReference type="AlphaFoldDB" id="A0A7W8H841"/>
<comment type="caution">
    <text evidence="1">The sequence shown here is derived from an EMBL/GenBank/DDBJ whole genome shotgun (WGS) entry which is preliminary data.</text>
</comment>
<accession>A0A7W8H841</accession>
<evidence type="ECO:0000313" key="2">
    <source>
        <dbReference type="Proteomes" id="UP000543642"/>
    </source>
</evidence>
<evidence type="ECO:0000313" key="1">
    <source>
        <dbReference type="EMBL" id="MBB5262910.1"/>
    </source>
</evidence>
<gene>
    <name evidence="1" type="ORF">HNP82_000004</name>
</gene>
<dbReference type="RefSeq" id="WP_183770065.1">
    <property type="nucleotide sequence ID" value="NZ_JACHFW010000001.1"/>
</dbReference>